<dbReference type="RefSeq" id="WP_183338286.1">
    <property type="nucleotide sequence ID" value="NZ_JACHNU010000001.1"/>
</dbReference>
<keyword evidence="3" id="KW-1185">Reference proteome</keyword>
<keyword evidence="1" id="KW-0732">Signal</keyword>
<gene>
    <name evidence="2" type="ORF">BDZ31_000295</name>
</gene>
<comment type="caution">
    <text evidence="2">The sequence shown here is derived from an EMBL/GenBank/DDBJ whole genome shotgun (WGS) entry which is preliminary data.</text>
</comment>
<feature type="signal peptide" evidence="1">
    <location>
        <begin position="1"/>
        <end position="28"/>
    </location>
</feature>
<evidence type="ECO:0000313" key="3">
    <source>
        <dbReference type="Proteomes" id="UP000585272"/>
    </source>
</evidence>
<dbReference type="AlphaFoldDB" id="A0A840I875"/>
<organism evidence="2 3">
    <name type="scientific">Conexibacter arvalis</name>
    <dbReference type="NCBI Taxonomy" id="912552"/>
    <lineage>
        <taxon>Bacteria</taxon>
        <taxon>Bacillati</taxon>
        <taxon>Actinomycetota</taxon>
        <taxon>Thermoleophilia</taxon>
        <taxon>Solirubrobacterales</taxon>
        <taxon>Conexibacteraceae</taxon>
        <taxon>Conexibacter</taxon>
    </lineage>
</organism>
<name>A0A840I875_9ACTN</name>
<dbReference type="Proteomes" id="UP000585272">
    <property type="component" value="Unassembled WGS sequence"/>
</dbReference>
<reference evidence="2 3" key="1">
    <citation type="submission" date="2020-08" db="EMBL/GenBank/DDBJ databases">
        <title>Genomic Encyclopedia of Archaeal and Bacterial Type Strains, Phase II (KMG-II): from individual species to whole genera.</title>
        <authorList>
            <person name="Goeker M."/>
        </authorList>
    </citation>
    <scope>NUCLEOTIDE SEQUENCE [LARGE SCALE GENOMIC DNA]</scope>
    <source>
        <strain evidence="2 3">DSM 23288</strain>
    </source>
</reference>
<evidence type="ECO:0008006" key="4">
    <source>
        <dbReference type="Google" id="ProtNLM"/>
    </source>
</evidence>
<protein>
    <recommendedName>
        <fullName evidence="4">DUF4142 domain-containing protein</fullName>
    </recommendedName>
</protein>
<dbReference type="EMBL" id="JACHNU010000001">
    <property type="protein sequence ID" value="MBB4660722.1"/>
    <property type="molecule type" value="Genomic_DNA"/>
</dbReference>
<evidence type="ECO:0000256" key="1">
    <source>
        <dbReference type="SAM" id="SignalP"/>
    </source>
</evidence>
<feature type="chain" id="PRO_5032319350" description="DUF4142 domain-containing protein" evidence="1">
    <location>
        <begin position="29"/>
        <end position="166"/>
    </location>
</feature>
<proteinExistence type="predicted"/>
<sequence length="166" mass="17976">MTVSLPNRIALLAVALLAMLALPVAARADDQSFARTAIERSQALGRYERAVNRAMNRLARTGPKSYAATRRVVRTAIRQVVRTRTGIRKLETSTPAGADAKATLLRLLAVEQRAYRTLDRAIAAGQRGKSGTARTLVTRANRQLRSITREAIALGMELSRLAAGVA</sequence>
<evidence type="ECO:0000313" key="2">
    <source>
        <dbReference type="EMBL" id="MBB4660722.1"/>
    </source>
</evidence>
<accession>A0A840I875</accession>